<evidence type="ECO:0000313" key="2">
    <source>
        <dbReference type="Proteomes" id="UP000004835"/>
    </source>
</evidence>
<gene>
    <name evidence="1" type="ORF">HMPREF9087_1262</name>
</gene>
<dbReference type="Proteomes" id="UP000004835">
    <property type="component" value="Unassembled WGS sequence"/>
</dbReference>
<name>F0EIH4_ENTCA</name>
<organism evidence="1 2">
    <name type="scientific">Enterococcus casseliflavus ATCC 12755</name>
    <dbReference type="NCBI Taxonomy" id="888066"/>
    <lineage>
        <taxon>Bacteria</taxon>
        <taxon>Bacillati</taxon>
        <taxon>Bacillota</taxon>
        <taxon>Bacilli</taxon>
        <taxon>Lactobacillales</taxon>
        <taxon>Enterococcaceae</taxon>
        <taxon>Enterococcus</taxon>
    </lineage>
</organism>
<dbReference type="EMBL" id="AEWT01000010">
    <property type="protein sequence ID" value="EGC69874.1"/>
    <property type="molecule type" value="Genomic_DNA"/>
</dbReference>
<reference evidence="1 2" key="1">
    <citation type="submission" date="2011-01" db="EMBL/GenBank/DDBJ databases">
        <authorList>
            <person name="Muzny D."/>
            <person name="Qin X."/>
            <person name="Deng J."/>
            <person name="Jiang H."/>
            <person name="Liu Y."/>
            <person name="Qu J."/>
            <person name="Song X.-Z."/>
            <person name="Zhang L."/>
            <person name="Thornton R."/>
            <person name="Coyle M."/>
            <person name="Francisco L."/>
            <person name="Jackson L."/>
            <person name="Javaid M."/>
            <person name="Korchina V."/>
            <person name="Kovar C."/>
            <person name="Mata R."/>
            <person name="Mathew T."/>
            <person name="Ngo R."/>
            <person name="Nguyen L."/>
            <person name="Nguyen N."/>
            <person name="Okwuonu G."/>
            <person name="Ongeri F."/>
            <person name="Pham C."/>
            <person name="Simmons D."/>
            <person name="Wilczek-Boney K."/>
            <person name="Hale W."/>
            <person name="Jakkamsetti A."/>
            <person name="Pham P."/>
            <person name="Ruth R."/>
            <person name="San Lucas F."/>
            <person name="Warren J."/>
            <person name="Zhang J."/>
            <person name="Zhao Z."/>
            <person name="Zhou C."/>
            <person name="Zhu D."/>
            <person name="Lee S."/>
            <person name="Bess C."/>
            <person name="Blankenburg K."/>
            <person name="Forbes L."/>
            <person name="Fu Q."/>
            <person name="Gubbala S."/>
            <person name="Hirani K."/>
            <person name="Jayaseelan J.C."/>
            <person name="Lara F."/>
            <person name="Munidasa M."/>
            <person name="Palculict T."/>
            <person name="Patil S."/>
            <person name="Pu L.-L."/>
            <person name="Saada N."/>
            <person name="Tang L."/>
            <person name="Weissenberger G."/>
            <person name="Zhu Y."/>
            <person name="Hemphill L."/>
            <person name="Shang Y."/>
            <person name="Youmans B."/>
            <person name="Ayvaz T."/>
            <person name="Ross M."/>
            <person name="Santibanez J."/>
            <person name="Aqrawi P."/>
            <person name="Gross S."/>
            <person name="Joshi V."/>
            <person name="Fowler G."/>
            <person name="Nazareth L."/>
            <person name="Reid J."/>
            <person name="Worley K."/>
            <person name="Petrosino J."/>
            <person name="Highlander S."/>
            <person name="Gibbs R."/>
        </authorList>
    </citation>
    <scope>NUCLEOTIDE SEQUENCE [LARGE SCALE GENOMIC DNA]</scope>
    <source>
        <strain evidence="1 2">ATCC 12755</strain>
    </source>
</reference>
<evidence type="ECO:0000313" key="1">
    <source>
        <dbReference type="EMBL" id="EGC69874.1"/>
    </source>
</evidence>
<dbReference type="HOGENOM" id="CLU_2011665_0_0_9"/>
<comment type="caution">
    <text evidence="1">The sequence shown here is derived from an EMBL/GenBank/DDBJ whole genome shotgun (WGS) entry which is preliminary data.</text>
</comment>
<proteinExistence type="predicted"/>
<sequence>MDIISLLNKKDSIKFELIKQKLKENLRFKIIVISKDQQEIFFVTENNKVYYGDENEKRRLEKLISKISKASEDRTVFLSSWQASISGLKSKEKGSINLDDFIQELNQENLDIYLYEPQIKDLS</sequence>
<dbReference type="RefSeq" id="WP_005234008.1">
    <property type="nucleotide sequence ID" value="NZ_GL872323.1"/>
</dbReference>
<accession>F0EIH4</accession>
<dbReference type="AlphaFoldDB" id="F0EIH4"/>
<protein>
    <submittedName>
        <fullName evidence="1">Uncharacterized protein</fullName>
    </submittedName>
</protein>